<dbReference type="InterPro" id="IPR035965">
    <property type="entry name" value="PAS-like_dom_sf"/>
</dbReference>
<evidence type="ECO:0000313" key="9">
    <source>
        <dbReference type="EMBL" id="MCL1140406.1"/>
    </source>
</evidence>
<dbReference type="GO" id="GO:0000156">
    <property type="term" value="F:phosphorelay response regulator activity"/>
    <property type="evidence" value="ECO:0007669"/>
    <property type="project" value="TreeGrafter"/>
</dbReference>
<dbReference type="CDD" id="cd00130">
    <property type="entry name" value="PAS"/>
    <property type="match status" value="1"/>
</dbReference>
<sequence length="859" mass="97655">MTNWRSSLPIQFMFIQLFVAVVIIVASIWFIKSIERDRLIDNQTALSINLGKTITAKLQQKTNRIENLAVSIGAIGELYQKSPNELNEIIPAILNQSGQQNVILGGGIWPEPYSVNSSKEKNSYFWSRNYADELIRVNDYNFDSTPSYFKADWYVPARFYPTDTTYWSKSYIDPYTNNAMLTASVPMWSDHNFIGVSTVDIALSSIDNFLHTATANQGGYVFALDQQNRLLSYPEVEDSSGLVSDHELFLPFADFAKKHPDFKALQRKVSEVDQQFITQVNTSKAYDDEQLADVIANVPPRERDKLVALINQNTSNKLKQVEVIASLQLNSDPKLKEPVLVTIFLMPSTYWKIVLVTPISAITNNNQSLASSVGIYLVSIQILALMLLFIMQNKLFITPISRMVRALNDSNPAKVELEATQRNDEIGMLAKAFSSRTRQLEIALASLDATNLALEQQLDVQQQAQAELKEKKEQLNTVLNSAHNLIFINNIDGEFTLVNDQFCQTLGRDRADILGNKDHLVMPKEIAQVNAKNDQYVVNTKFELSYEQTFPAKDKQHTYLVTKFPIFDDQRQVTAVGTIAFDISVTKALELKKKAQFEILRQETSDNIRFIEKLEQTNRRLLDESNQARSESNRAISFERVKVENQALYPSLVAAIVKPIFRKQDDLAASAYRLANGELDAVEFNRALADQTERLRHLEYLFSAQDYLAKPIDLVLLLEHIVALLQPKLISKNINLTIHSEKRLVVDGIHWHFLLIFYRAISNTINDAFYQPSEKNRIEIHLDKTNNQITMELKDNGRRLTDEQLDKLHNTLATNDVTGTLSALSVWLKSEFNGGLSISRLEQQAGFNTLQKYHIEVSN</sequence>
<dbReference type="GO" id="GO:0016020">
    <property type="term" value="C:membrane"/>
    <property type="evidence" value="ECO:0007669"/>
    <property type="project" value="UniProtKB-SubCell"/>
</dbReference>
<evidence type="ECO:0000256" key="7">
    <source>
        <dbReference type="SAM" id="Phobius"/>
    </source>
</evidence>
<organism evidence="9 10">
    <name type="scientific">Shewanella pneumatophori</name>
    <dbReference type="NCBI Taxonomy" id="314092"/>
    <lineage>
        <taxon>Bacteria</taxon>
        <taxon>Pseudomonadati</taxon>
        <taxon>Pseudomonadota</taxon>
        <taxon>Gammaproteobacteria</taxon>
        <taxon>Alteromonadales</taxon>
        <taxon>Shewanellaceae</taxon>
        <taxon>Shewanella</taxon>
    </lineage>
</organism>
<dbReference type="PANTHER" id="PTHR42878:SF15">
    <property type="entry name" value="BACTERIOPHYTOCHROME"/>
    <property type="match status" value="1"/>
</dbReference>
<feature type="transmembrane region" description="Helical" evidence="7">
    <location>
        <begin position="339"/>
        <end position="361"/>
    </location>
</feature>
<dbReference type="InterPro" id="IPR036890">
    <property type="entry name" value="HATPase_C_sf"/>
</dbReference>
<evidence type="ECO:0000256" key="3">
    <source>
        <dbReference type="ARBA" id="ARBA00022679"/>
    </source>
</evidence>
<evidence type="ECO:0000256" key="5">
    <source>
        <dbReference type="ARBA" id="ARBA00023136"/>
    </source>
</evidence>
<dbReference type="AlphaFoldDB" id="A0A9X1ZQX8"/>
<keyword evidence="7" id="KW-1133">Transmembrane helix</keyword>
<feature type="transmembrane region" description="Helical" evidence="7">
    <location>
        <begin position="12"/>
        <end position="31"/>
    </location>
</feature>
<evidence type="ECO:0000259" key="8">
    <source>
        <dbReference type="PROSITE" id="PS50112"/>
    </source>
</evidence>
<dbReference type="NCBIfam" id="TIGR00229">
    <property type="entry name" value="sensory_box"/>
    <property type="match status" value="1"/>
</dbReference>
<dbReference type="InterPro" id="IPR013656">
    <property type="entry name" value="PAS_4"/>
</dbReference>
<reference evidence="9" key="1">
    <citation type="submission" date="2022-01" db="EMBL/GenBank/DDBJ databases">
        <title>Whole genome-based taxonomy of the Shewanellaceae.</title>
        <authorList>
            <person name="Martin-Rodriguez A.J."/>
        </authorList>
    </citation>
    <scope>NUCLEOTIDE SEQUENCE</scope>
    <source>
        <strain evidence="9">KCTC 23973</strain>
    </source>
</reference>
<evidence type="ECO:0000256" key="1">
    <source>
        <dbReference type="ARBA" id="ARBA00000085"/>
    </source>
</evidence>
<keyword evidence="7" id="KW-0812">Transmembrane</keyword>
<dbReference type="SUPFAM" id="SSF55785">
    <property type="entry name" value="PYP-like sensor domain (PAS domain)"/>
    <property type="match status" value="1"/>
</dbReference>
<dbReference type="RefSeq" id="WP_248951426.1">
    <property type="nucleotide sequence ID" value="NZ_JAKILB010000014.1"/>
</dbReference>
<dbReference type="SUPFAM" id="SSF55874">
    <property type="entry name" value="ATPase domain of HSP90 chaperone/DNA topoisomerase II/histidine kinase"/>
    <property type="match status" value="1"/>
</dbReference>
<keyword evidence="10" id="KW-1185">Reference proteome</keyword>
<dbReference type="Pfam" id="PF08448">
    <property type="entry name" value="PAS_4"/>
    <property type="match status" value="1"/>
</dbReference>
<dbReference type="GO" id="GO:0007234">
    <property type="term" value="P:osmosensory signaling via phosphorelay pathway"/>
    <property type="evidence" value="ECO:0007669"/>
    <property type="project" value="TreeGrafter"/>
</dbReference>
<feature type="coiled-coil region" evidence="6">
    <location>
        <begin position="444"/>
        <end position="485"/>
    </location>
</feature>
<evidence type="ECO:0000313" key="10">
    <source>
        <dbReference type="Proteomes" id="UP001139293"/>
    </source>
</evidence>
<keyword evidence="6" id="KW-0175">Coiled coil</keyword>
<keyword evidence="3" id="KW-0808">Transferase</keyword>
<feature type="domain" description="PAS" evidence="8">
    <location>
        <begin position="471"/>
        <end position="541"/>
    </location>
</feature>
<dbReference type="GO" id="GO:0030295">
    <property type="term" value="F:protein kinase activator activity"/>
    <property type="evidence" value="ECO:0007669"/>
    <property type="project" value="TreeGrafter"/>
</dbReference>
<dbReference type="SMART" id="SM00091">
    <property type="entry name" value="PAS"/>
    <property type="match status" value="1"/>
</dbReference>
<proteinExistence type="predicted"/>
<dbReference type="PROSITE" id="PS50112">
    <property type="entry name" value="PAS"/>
    <property type="match status" value="1"/>
</dbReference>
<evidence type="ECO:0000256" key="4">
    <source>
        <dbReference type="ARBA" id="ARBA00022777"/>
    </source>
</evidence>
<evidence type="ECO:0000256" key="2">
    <source>
        <dbReference type="ARBA" id="ARBA00012438"/>
    </source>
</evidence>
<dbReference type="EC" id="2.7.13.3" evidence="2"/>
<comment type="caution">
    <text evidence="9">The sequence shown here is derived from an EMBL/GenBank/DDBJ whole genome shotgun (WGS) entry which is preliminary data.</text>
</comment>
<dbReference type="InterPro" id="IPR000014">
    <property type="entry name" value="PAS"/>
</dbReference>
<comment type="catalytic activity">
    <reaction evidence="1">
        <text>ATP + protein L-histidine = ADP + protein N-phospho-L-histidine.</text>
        <dbReference type="EC" id="2.7.13.3"/>
    </reaction>
</comment>
<dbReference type="InterPro" id="IPR050351">
    <property type="entry name" value="BphY/WalK/GraS-like"/>
</dbReference>
<evidence type="ECO:0000256" key="6">
    <source>
        <dbReference type="SAM" id="Coils"/>
    </source>
</evidence>
<feature type="transmembrane region" description="Helical" evidence="7">
    <location>
        <begin position="373"/>
        <end position="391"/>
    </location>
</feature>
<gene>
    <name evidence="9" type="ORF">L2740_17885</name>
</gene>
<dbReference type="Gene3D" id="3.30.565.10">
    <property type="entry name" value="Histidine kinase-like ATPase, C-terminal domain"/>
    <property type="match status" value="1"/>
</dbReference>
<dbReference type="GO" id="GO:0004673">
    <property type="term" value="F:protein histidine kinase activity"/>
    <property type="evidence" value="ECO:0007669"/>
    <property type="project" value="UniProtKB-EC"/>
</dbReference>
<keyword evidence="4" id="KW-0418">Kinase</keyword>
<dbReference type="Gene3D" id="3.30.450.20">
    <property type="entry name" value="PAS domain"/>
    <property type="match status" value="2"/>
</dbReference>
<dbReference type="Pfam" id="PF22673">
    <property type="entry name" value="MCP-like_PDC_1"/>
    <property type="match status" value="1"/>
</dbReference>
<protein>
    <recommendedName>
        <fullName evidence="2">histidine kinase</fullName>
        <ecNumber evidence="2">2.7.13.3</ecNumber>
    </recommendedName>
</protein>
<dbReference type="Proteomes" id="UP001139293">
    <property type="component" value="Unassembled WGS sequence"/>
</dbReference>
<dbReference type="PANTHER" id="PTHR42878">
    <property type="entry name" value="TWO-COMPONENT HISTIDINE KINASE"/>
    <property type="match status" value="1"/>
</dbReference>
<keyword evidence="5 7" id="KW-0472">Membrane</keyword>
<dbReference type="EMBL" id="JAKILB010000014">
    <property type="protein sequence ID" value="MCL1140406.1"/>
    <property type="molecule type" value="Genomic_DNA"/>
</dbReference>
<name>A0A9X1ZQX8_9GAMM</name>
<accession>A0A9X1ZQX8</accession>
<dbReference type="CDD" id="cd12913">
    <property type="entry name" value="PDC1_MCP_like"/>
    <property type="match status" value="1"/>
</dbReference>